<evidence type="ECO:0000256" key="1">
    <source>
        <dbReference type="ARBA" id="ARBA00023015"/>
    </source>
</evidence>
<dbReference type="SUPFAM" id="SSF48008">
    <property type="entry name" value="GntR ligand-binding domain-like"/>
    <property type="match status" value="1"/>
</dbReference>
<evidence type="ECO:0000256" key="3">
    <source>
        <dbReference type="ARBA" id="ARBA00023163"/>
    </source>
</evidence>
<dbReference type="InterPro" id="IPR000524">
    <property type="entry name" value="Tscrpt_reg_HTH_GntR"/>
</dbReference>
<dbReference type="Proteomes" id="UP000288794">
    <property type="component" value="Unassembled WGS sequence"/>
</dbReference>
<feature type="domain" description="HTH gntR-type" evidence="4">
    <location>
        <begin position="7"/>
        <end position="75"/>
    </location>
</feature>
<dbReference type="Gene3D" id="1.10.10.10">
    <property type="entry name" value="Winged helix-like DNA-binding domain superfamily/Winged helix DNA-binding domain"/>
    <property type="match status" value="1"/>
</dbReference>
<dbReference type="PRINTS" id="PR00035">
    <property type="entry name" value="HTHGNTR"/>
</dbReference>
<dbReference type="SMART" id="SM00895">
    <property type="entry name" value="FCD"/>
    <property type="match status" value="1"/>
</dbReference>
<dbReference type="Pfam" id="PF00392">
    <property type="entry name" value="GntR"/>
    <property type="match status" value="1"/>
</dbReference>
<dbReference type="GO" id="GO:0003677">
    <property type="term" value="F:DNA binding"/>
    <property type="evidence" value="ECO:0007669"/>
    <property type="project" value="UniProtKB-KW"/>
</dbReference>
<dbReference type="CDD" id="cd07377">
    <property type="entry name" value="WHTH_GntR"/>
    <property type="match status" value="1"/>
</dbReference>
<evidence type="ECO:0000313" key="5">
    <source>
        <dbReference type="EMBL" id="RWR01034.1"/>
    </source>
</evidence>
<dbReference type="RefSeq" id="WP_128179104.1">
    <property type="nucleotide sequence ID" value="NZ_CP071409.1"/>
</dbReference>
<protein>
    <submittedName>
        <fullName evidence="5">Transcriptional regulator</fullName>
    </submittedName>
</protein>
<dbReference type="InterPro" id="IPR011711">
    <property type="entry name" value="GntR_C"/>
</dbReference>
<dbReference type="SMART" id="SM00345">
    <property type="entry name" value="HTH_GNTR"/>
    <property type="match status" value="1"/>
</dbReference>
<dbReference type="InterPro" id="IPR008920">
    <property type="entry name" value="TF_FadR/GntR_C"/>
</dbReference>
<dbReference type="SUPFAM" id="SSF46785">
    <property type="entry name" value="Winged helix' DNA-binding domain"/>
    <property type="match status" value="1"/>
</dbReference>
<evidence type="ECO:0000256" key="2">
    <source>
        <dbReference type="ARBA" id="ARBA00023125"/>
    </source>
</evidence>
<keyword evidence="3" id="KW-0804">Transcription</keyword>
<sequence>MGRIEPPRLYQQLAAELRLRLEAGHYSIGDKLPAERLLAEEKNVSRTVVREAMIMLEVEGYIAVRKGSGIHVVSLQQKNRTVPPEQLEFAQFGPFELLQARQLIESNVAEFAATQITREDIEQLMDIQSHARREDRFRDSEWDMKFHVLIAHATRNSALATIVEKLWLHRLSNPYWLKLHEHIDERSMMSWCDDHDAILKSLIRKDPAASKLAMWQHLENTRQMLFNATSEDFDFNVDRYMFSENPVISLNKAPVTE</sequence>
<reference evidence="5 6" key="1">
    <citation type="submission" date="2014-04" db="EMBL/GenBank/DDBJ databases">
        <title>Draft genome sequence of Pantoea beijingensis strain LMG 27579, an emerging pathogen to Pleurotus eryngii with potential industrial application.</title>
        <authorList>
            <person name="Xu F."/>
            <person name="Liu Y."/>
            <person name="Wang S."/>
            <person name="Yin Y."/>
            <person name="Ma Y."/>
            <person name="Zhao S."/>
            <person name="Rong C."/>
        </authorList>
    </citation>
    <scope>NUCLEOTIDE SEQUENCE [LARGE SCALE GENOMIC DNA]</scope>
    <source>
        <strain evidence="5 6">LMG 27579</strain>
    </source>
</reference>
<dbReference type="AlphaFoldDB" id="A0A443IAB6"/>
<keyword evidence="1" id="KW-0805">Transcription regulation</keyword>
<dbReference type="InterPro" id="IPR036390">
    <property type="entry name" value="WH_DNA-bd_sf"/>
</dbReference>
<dbReference type="EMBL" id="JMEE01000044">
    <property type="protein sequence ID" value="RWR01034.1"/>
    <property type="molecule type" value="Genomic_DNA"/>
</dbReference>
<keyword evidence="6" id="KW-1185">Reference proteome</keyword>
<dbReference type="Pfam" id="PF07729">
    <property type="entry name" value="FCD"/>
    <property type="match status" value="1"/>
</dbReference>
<dbReference type="PROSITE" id="PS50949">
    <property type="entry name" value="HTH_GNTR"/>
    <property type="match status" value="1"/>
</dbReference>
<name>A0A443IAB6_9GAMM</name>
<comment type="caution">
    <text evidence="5">The sequence shown here is derived from an EMBL/GenBank/DDBJ whole genome shotgun (WGS) entry which is preliminary data.</text>
</comment>
<organism evidence="5 6">
    <name type="scientific">[Pantoea] beijingensis</name>
    <dbReference type="NCBI Taxonomy" id="1324864"/>
    <lineage>
        <taxon>Bacteria</taxon>
        <taxon>Pseudomonadati</taxon>
        <taxon>Pseudomonadota</taxon>
        <taxon>Gammaproteobacteria</taxon>
        <taxon>Enterobacterales</taxon>
        <taxon>Erwiniaceae</taxon>
        <taxon>Erwinia</taxon>
    </lineage>
</organism>
<evidence type="ECO:0000313" key="6">
    <source>
        <dbReference type="Proteomes" id="UP000288794"/>
    </source>
</evidence>
<dbReference type="GO" id="GO:0003700">
    <property type="term" value="F:DNA-binding transcription factor activity"/>
    <property type="evidence" value="ECO:0007669"/>
    <property type="project" value="InterPro"/>
</dbReference>
<dbReference type="InterPro" id="IPR036388">
    <property type="entry name" value="WH-like_DNA-bd_sf"/>
</dbReference>
<keyword evidence="2" id="KW-0238">DNA-binding</keyword>
<gene>
    <name evidence="5" type="ORF">ED28_16430</name>
</gene>
<proteinExistence type="predicted"/>
<accession>A0A443IAB6</accession>
<dbReference type="PANTHER" id="PTHR43537:SF7">
    <property type="entry name" value="EXU REGULON TRANSCRIPTIONAL REGULATOR"/>
    <property type="match status" value="1"/>
</dbReference>
<dbReference type="NCBIfam" id="NF008571">
    <property type="entry name" value="PRK11523.1"/>
    <property type="match status" value="1"/>
</dbReference>
<dbReference type="PANTHER" id="PTHR43537">
    <property type="entry name" value="TRANSCRIPTIONAL REGULATOR, GNTR FAMILY"/>
    <property type="match status" value="1"/>
</dbReference>
<dbReference type="Gene3D" id="1.20.120.530">
    <property type="entry name" value="GntR ligand-binding domain-like"/>
    <property type="match status" value="1"/>
</dbReference>
<evidence type="ECO:0000259" key="4">
    <source>
        <dbReference type="PROSITE" id="PS50949"/>
    </source>
</evidence>